<reference evidence="1 2" key="1">
    <citation type="submission" date="2019-03" db="EMBL/GenBank/DDBJ databases">
        <title>Flavobacterium TSA-D2 sp. nov., isolated from arctic soil.</title>
        <authorList>
            <person name="Chaudhary D.K."/>
        </authorList>
    </citation>
    <scope>NUCLEOTIDE SEQUENCE [LARGE SCALE GENOMIC DNA]</scope>
    <source>
        <strain evidence="1 2">TSA-D2</strain>
    </source>
</reference>
<dbReference type="RefSeq" id="WP_132109367.1">
    <property type="nucleotide sequence ID" value="NZ_SMFO01000002.1"/>
</dbReference>
<evidence type="ECO:0000313" key="1">
    <source>
        <dbReference type="EMBL" id="TDE05323.1"/>
    </source>
</evidence>
<evidence type="ECO:0000313" key="2">
    <source>
        <dbReference type="Proteomes" id="UP000294597"/>
    </source>
</evidence>
<dbReference type="AlphaFoldDB" id="A0A4R5D5D9"/>
<comment type="caution">
    <text evidence="1">The sequence shown here is derived from an EMBL/GenBank/DDBJ whole genome shotgun (WGS) entry which is preliminary data.</text>
</comment>
<organism evidence="1 2">
    <name type="scientific">Flavobacterium hiemivividum</name>
    <dbReference type="NCBI Taxonomy" id="2541734"/>
    <lineage>
        <taxon>Bacteria</taxon>
        <taxon>Pseudomonadati</taxon>
        <taxon>Bacteroidota</taxon>
        <taxon>Flavobacteriia</taxon>
        <taxon>Flavobacteriales</taxon>
        <taxon>Flavobacteriaceae</taxon>
        <taxon>Flavobacterium</taxon>
    </lineage>
</organism>
<dbReference type="EMBL" id="SMFO01000002">
    <property type="protein sequence ID" value="TDE05323.1"/>
    <property type="molecule type" value="Genomic_DNA"/>
</dbReference>
<protein>
    <submittedName>
        <fullName evidence="1">Uncharacterized protein</fullName>
    </submittedName>
</protein>
<sequence>MKINLPLMYQAEMILVYKGSNNIIHNTADRMSYQRIHLIANLKINDFETLEWCIPFKVLDVTLILVLYGQKIYQVLEENGEKKYIHLTESFFYFNETLDDNKIVIHGILVYNRKYTEKCILDERFKYQISLFKDQSISKILETSKRLMEEEMEIDM</sequence>
<gene>
    <name evidence="1" type="ORF">E0F98_04205</name>
</gene>
<accession>A0A4R5D5D9</accession>
<dbReference type="Proteomes" id="UP000294597">
    <property type="component" value="Unassembled WGS sequence"/>
</dbReference>
<proteinExistence type="predicted"/>
<name>A0A4R5D5D9_9FLAO</name>
<keyword evidence="2" id="KW-1185">Reference proteome</keyword>